<dbReference type="Pfam" id="PF22461">
    <property type="entry name" value="SLBB_2"/>
    <property type="match status" value="1"/>
</dbReference>
<dbReference type="Proteomes" id="UP000076420">
    <property type="component" value="Unassembled WGS sequence"/>
</dbReference>
<organism evidence="11 12">
    <name type="scientific">Biomphalaria glabrata</name>
    <name type="common">Bloodfluke planorb</name>
    <name type="synonym">Freshwater snail</name>
    <dbReference type="NCBI Taxonomy" id="6526"/>
    <lineage>
        <taxon>Eukaryota</taxon>
        <taxon>Metazoa</taxon>
        <taxon>Spiralia</taxon>
        <taxon>Lophotrochozoa</taxon>
        <taxon>Mollusca</taxon>
        <taxon>Gastropoda</taxon>
        <taxon>Heterobranchia</taxon>
        <taxon>Euthyneura</taxon>
        <taxon>Panpulmonata</taxon>
        <taxon>Hygrophila</taxon>
        <taxon>Lymnaeoidea</taxon>
        <taxon>Planorbidae</taxon>
        <taxon>Biomphalaria</taxon>
    </lineage>
</organism>
<accession>A0A2C9LSW5</accession>
<keyword evidence="9" id="KW-0411">Iron-sulfur</keyword>
<keyword evidence="8" id="KW-0408">Iron</keyword>
<dbReference type="GO" id="GO:0005739">
    <property type="term" value="C:mitochondrion"/>
    <property type="evidence" value="ECO:0007669"/>
    <property type="project" value="GOC"/>
</dbReference>
<dbReference type="Pfam" id="PF10589">
    <property type="entry name" value="NADH_4Fe-4S"/>
    <property type="match status" value="1"/>
</dbReference>
<protein>
    <recommendedName>
        <fullName evidence="10">NADH-ubiquinone oxidoreductase 51kDa subunit iron-sulphur binding domain-containing protein</fullName>
    </recommendedName>
</protein>
<dbReference type="Gene3D" id="1.20.1440.230">
    <property type="entry name" value="NADH-ubiquinone oxidoreductase 51kDa subunit, iron-sulphur binding domain"/>
    <property type="match status" value="1"/>
</dbReference>
<gene>
    <name evidence="11" type="primary">106075130</name>
</gene>
<dbReference type="PROSITE" id="PS00645">
    <property type="entry name" value="COMPLEX1_51K_2"/>
    <property type="match status" value="1"/>
</dbReference>
<dbReference type="VEuPathDB" id="VectorBase:BGLAX_031418"/>
<reference evidence="11" key="1">
    <citation type="submission" date="2020-05" db="UniProtKB">
        <authorList>
            <consortium name="EnsemblMetazoa"/>
        </authorList>
    </citation>
    <scope>IDENTIFICATION</scope>
    <source>
        <strain evidence="11">BB02</strain>
    </source>
</reference>
<evidence type="ECO:0000256" key="6">
    <source>
        <dbReference type="ARBA" id="ARBA00022643"/>
    </source>
</evidence>
<dbReference type="VEuPathDB" id="VectorBase:BGLB034608"/>
<dbReference type="InterPro" id="IPR001949">
    <property type="entry name" value="NADH-UbQ_OxRdtase_51kDa_CS"/>
</dbReference>
<dbReference type="InterPro" id="IPR019575">
    <property type="entry name" value="Nuop51_4Fe4S-bd"/>
</dbReference>
<dbReference type="SUPFAM" id="SSF142984">
    <property type="entry name" value="Nqo1 middle domain-like"/>
    <property type="match status" value="1"/>
</dbReference>
<evidence type="ECO:0000256" key="4">
    <source>
        <dbReference type="ARBA" id="ARBA00022485"/>
    </source>
</evidence>
<dbReference type="GO" id="GO:0008137">
    <property type="term" value="F:NADH dehydrogenase (ubiquinone) activity"/>
    <property type="evidence" value="ECO:0007669"/>
    <property type="project" value="InterPro"/>
</dbReference>
<dbReference type="InterPro" id="IPR037207">
    <property type="entry name" value="Nuop51_4Fe4S-bd_sf"/>
</dbReference>
<comment type="similarity">
    <text evidence="3">Belongs to the complex I 51 kDa subunit family.</text>
</comment>
<dbReference type="GO" id="GO:0051539">
    <property type="term" value="F:4 iron, 4 sulfur cluster binding"/>
    <property type="evidence" value="ECO:0007669"/>
    <property type="project" value="UniProtKB-KW"/>
</dbReference>
<name>A0A2C9LSW5_BIOGL</name>
<evidence type="ECO:0000256" key="5">
    <source>
        <dbReference type="ARBA" id="ARBA00022630"/>
    </source>
</evidence>
<evidence type="ECO:0000256" key="8">
    <source>
        <dbReference type="ARBA" id="ARBA00023004"/>
    </source>
</evidence>
<dbReference type="GO" id="GO:0046872">
    <property type="term" value="F:metal ion binding"/>
    <property type="evidence" value="ECO:0007669"/>
    <property type="project" value="UniProtKB-KW"/>
</dbReference>
<dbReference type="Gene3D" id="3.10.20.600">
    <property type="match status" value="1"/>
</dbReference>
<evidence type="ECO:0000256" key="7">
    <source>
        <dbReference type="ARBA" id="ARBA00022723"/>
    </source>
</evidence>
<dbReference type="NCBIfam" id="NF010120">
    <property type="entry name" value="PRK13596.1"/>
    <property type="match status" value="1"/>
</dbReference>
<dbReference type="STRING" id="6526.A0A2C9LSW5"/>
<dbReference type="PANTHER" id="PTHR11780:SF10">
    <property type="entry name" value="NADH DEHYDROGENASE [UBIQUINONE] FLAVOPROTEIN 1, MITOCHONDRIAL"/>
    <property type="match status" value="1"/>
</dbReference>
<keyword evidence="6" id="KW-0288">FMN</keyword>
<dbReference type="InterPro" id="IPR054765">
    <property type="entry name" value="SLBB_dom"/>
</dbReference>
<dbReference type="InterPro" id="IPR050837">
    <property type="entry name" value="ComplexI_51kDa_subunit"/>
</dbReference>
<dbReference type="KEGG" id="bgt:106075130"/>
<dbReference type="SUPFAM" id="SSF142019">
    <property type="entry name" value="Nqo1 FMN-binding domain-like"/>
    <property type="match status" value="1"/>
</dbReference>
<evidence type="ECO:0000256" key="3">
    <source>
        <dbReference type="ARBA" id="ARBA00007523"/>
    </source>
</evidence>
<evidence type="ECO:0000313" key="12">
    <source>
        <dbReference type="Proteomes" id="UP000076420"/>
    </source>
</evidence>
<comment type="cofactor">
    <cofactor evidence="1">
        <name>FMN</name>
        <dbReference type="ChEBI" id="CHEBI:58210"/>
    </cofactor>
</comment>
<dbReference type="SUPFAM" id="SSF140490">
    <property type="entry name" value="Nqo1C-terminal domain-like"/>
    <property type="match status" value="1"/>
</dbReference>
<dbReference type="PANTHER" id="PTHR11780">
    <property type="entry name" value="NADH-UBIQUINONE OXIDOREDUCTASE FLAVOPROTEIN 1 NDUFV1"/>
    <property type="match status" value="1"/>
</dbReference>
<dbReference type="Gene3D" id="3.40.50.11540">
    <property type="entry name" value="NADH-ubiquinone oxidoreductase 51kDa subunit"/>
    <property type="match status" value="1"/>
</dbReference>
<sequence length="343" mass="37586">MKRNDWNKTYDLLQKGYNWILEEINNSGIRGRGGAGFYTGKKIGFLPKNSESYLIINADEGEPGTCKDRSIITYEPHKIIEGALIVASLINAKYTYIYIRGEFYKESVILQKAIDEAINAEFLGPNACGVGKEHNIYIHRGAGAYICGEETALIESLTGRTGKPRNKPPFPASVGYLGMPTLVSNVETIASIPTILRRGAKWFASIGTAESKGTKVFCISGNVDNPCVVEEAMGIKMRDLIERYAGGVSGGWDNLVAVWPGGSSCRIMTKAMCDDAEMSFEGLVKAGSSFGTGGLIVLNNSFSVVEAVERLSYFYMHESCGQCTPCREGTGWMWRIMSRIVEK</sequence>
<proteinExistence type="inferred from homology"/>
<comment type="cofactor">
    <cofactor evidence="2">
        <name>[4Fe-4S] cluster</name>
        <dbReference type="ChEBI" id="CHEBI:49883"/>
    </cofactor>
</comment>
<keyword evidence="4" id="KW-0004">4Fe-4S</keyword>
<dbReference type="GO" id="GO:0010181">
    <property type="term" value="F:FMN binding"/>
    <property type="evidence" value="ECO:0007669"/>
    <property type="project" value="InterPro"/>
</dbReference>
<evidence type="ECO:0000259" key="10">
    <source>
        <dbReference type="SMART" id="SM00928"/>
    </source>
</evidence>
<evidence type="ECO:0000256" key="1">
    <source>
        <dbReference type="ARBA" id="ARBA00001917"/>
    </source>
</evidence>
<feature type="domain" description="NADH-ubiquinone oxidoreductase 51kDa subunit iron-sulphur binding" evidence="10">
    <location>
        <begin position="305"/>
        <end position="343"/>
    </location>
</feature>
<dbReference type="InterPro" id="IPR037225">
    <property type="entry name" value="Nuo51_FMN-bd_sf"/>
</dbReference>
<dbReference type="FunFam" id="3.40.50.11540:FF:000001">
    <property type="entry name" value="NADH dehydrogenase [ubiquinone] flavoprotein 1, mitochondrial"/>
    <property type="match status" value="1"/>
</dbReference>
<dbReference type="EnsemblMetazoa" id="BGLB034608-RA">
    <property type="protein sequence ID" value="BGLB034608-PA"/>
    <property type="gene ID" value="BGLB034608"/>
</dbReference>
<evidence type="ECO:0000256" key="9">
    <source>
        <dbReference type="ARBA" id="ARBA00023014"/>
    </source>
</evidence>
<dbReference type="Pfam" id="PF01512">
    <property type="entry name" value="Complex1_51K"/>
    <property type="match status" value="1"/>
</dbReference>
<dbReference type="SMART" id="SM00928">
    <property type="entry name" value="NADH_4Fe-4S"/>
    <property type="match status" value="1"/>
</dbReference>
<dbReference type="AlphaFoldDB" id="A0A2C9LSW5"/>
<keyword evidence="5" id="KW-0285">Flavoprotein</keyword>
<evidence type="ECO:0000256" key="2">
    <source>
        <dbReference type="ARBA" id="ARBA00001966"/>
    </source>
</evidence>
<dbReference type="GO" id="GO:0006120">
    <property type="term" value="P:mitochondrial electron transport, NADH to ubiquinone"/>
    <property type="evidence" value="ECO:0007669"/>
    <property type="project" value="TreeGrafter"/>
</dbReference>
<keyword evidence="7" id="KW-0479">Metal-binding</keyword>
<evidence type="ECO:0000313" key="11">
    <source>
        <dbReference type="EnsemblMetazoa" id="BGLB034608-PA"/>
    </source>
</evidence>
<dbReference type="PROSITE" id="PS00644">
    <property type="entry name" value="COMPLEX1_51K_1"/>
    <property type="match status" value="1"/>
</dbReference>
<dbReference type="InterPro" id="IPR011538">
    <property type="entry name" value="Nuo51_FMN-bd"/>
</dbReference>